<evidence type="ECO:0000256" key="8">
    <source>
        <dbReference type="ARBA" id="ARBA00032926"/>
    </source>
</evidence>
<evidence type="ECO:0000256" key="1">
    <source>
        <dbReference type="ARBA" id="ARBA00005006"/>
    </source>
</evidence>
<dbReference type="AlphaFoldDB" id="A0A0P6JQ05"/>
<evidence type="ECO:0000256" key="4">
    <source>
        <dbReference type="ARBA" id="ARBA00022684"/>
    </source>
</evidence>
<dbReference type="GO" id="GO:0006750">
    <property type="term" value="P:glutathione biosynthetic process"/>
    <property type="evidence" value="ECO:0007669"/>
    <property type="project" value="UniProtKB-UniPathway"/>
</dbReference>
<reference evidence="10" key="1">
    <citation type="submission" date="2015-10" db="EMBL/GenBank/DDBJ databases">
        <title>EvidentialGene: Evidence-directed Construction of Complete mRNA Transcriptomes without Genomes.</title>
        <authorList>
            <person name="Gilbert D.G."/>
        </authorList>
    </citation>
    <scope>NUCLEOTIDE SEQUENCE</scope>
</reference>
<evidence type="ECO:0000256" key="6">
    <source>
        <dbReference type="ARBA" id="ARBA00031154"/>
    </source>
</evidence>
<gene>
    <name evidence="11" type="ORF">APZ42_028089</name>
</gene>
<dbReference type="EMBL" id="LRGB01002371">
    <property type="protein sequence ID" value="KZS08063.1"/>
    <property type="molecule type" value="Genomic_DNA"/>
</dbReference>
<evidence type="ECO:0000256" key="7">
    <source>
        <dbReference type="ARBA" id="ARBA00031732"/>
    </source>
</evidence>
<evidence type="ECO:0000259" key="9">
    <source>
        <dbReference type="Pfam" id="PF00248"/>
    </source>
</evidence>
<organism evidence="10">
    <name type="scientific">Daphnia magna</name>
    <dbReference type="NCBI Taxonomy" id="35525"/>
    <lineage>
        <taxon>Eukaryota</taxon>
        <taxon>Metazoa</taxon>
        <taxon>Ecdysozoa</taxon>
        <taxon>Arthropoda</taxon>
        <taxon>Crustacea</taxon>
        <taxon>Branchiopoda</taxon>
        <taxon>Diplostraca</taxon>
        <taxon>Cladocera</taxon>
        <taxon>Anomopoda</taxon>
        <taxon>Daphniidae</taxon>
        <taxon>Daphnia</taxon>
    </lineage>
</organism>
<dbReference type="InterPro" id="IPR036812">
    <property type="entry name" value="NAD(P)_OxRdtase_dom_sf"/>
</dbReference>
<dbReference type="InterPro" id="IPR032963">
    <property type="entry name" value="Gclm"/>
</dbReference>
<evidence type="ECO:0000313" key="12">
    <source>
        <dbReference type="Proteomes" id="UP000076858"/>
    </source>
</evidence>
<dbReference type="STRING" id="35525.A0A0P6JQ05"/>
<dbReference type="GO" id="GO:0016874">
    <property type="term" value="F:ligase activity"/>
    <property type="evidence" value="ECO:0007669"/>
    <property type="project" value="UniProtKB-KW"/>
</dbReference>
<evidence type="ECO:0000313" key="10">
    <source>
        <dbReference type="EMBL" id="JAN93458.1"/>
    </source>
</evidence>
<protein>
    <recommendedName>
        <fullName evidence="7">GCS light chain</fullName>
    </recommendedName>
    <alternativeName>
        <fullName evidence="5">Gamma-ECS regulatory subunit</fullName>
    </alternativeName>
    <alternativeName>
        <fullName evidence="8">Gamma-glutamylcysteine synthetase regulatory subunit</fullName>
    </alternativeName>
    <alternativeName>
        <fullName evidence="6">Glutamate--cysteine ligase modifier subunit</fullName>
    </alternativeName>
</protein>
<dbReference type="GO" id="GO:0017109">
    <property type="term" value="C:glutamate-cysteine ligase complex"/>
    <property type="evidence" value="ECO:0007669"/>
    <property type="project" value="TreeGrafter"/>
</dbReference>
<dbReference type="GO" id="GO:0030234">
    <property type="term" value="F:enzyme regulator activity"/>
    <property type="evidence" value="ECO:0007669"/>
    <property type="project" value="TreeGrafter"/>
</dbReference>
<evidence type="ECO:0000256" key="2">
    <source>
        <dbReference type="ARBA" id="ARBA00008612"/>
    </source>
</evidence>
<proteinExistence type="inferred from homology"/>
<dbReference type="InterPro" id="IPR023210">
    <property type="entry name" value="NADP_OxRdtase_dom"/>
</dbReference>
<dbReference type="PANTHER" id="PTHR13295">
    <property type="entry name" value="GLUTAMATE CYSTEINE LIGASE REGULATORY SUBUNIT"/>
    <property type="match status" value="1"/>
</dbReference>
<keyword evidence="10" id="KW-0436">Ligase</keyword>
<evidence type="ECO:0000256" key="3">
    <source>
        <dbReference type="ARBA" id="ARBA00011532"/>
    </source>
</evidence>
<dbReference type="PANTHER" id="PTHR13295:SF4">
    <property type="entry name" value="GLUTAMATE--CYSTEINE LIGASE REGULATORY SUBUNIT"/>
    <property type="match status" value="1"/>
</dbReference>
<feature type="domain" description="NADP-dependent oxidoreductase" evidence="9">
    <location>
        <begin position="43"/>
        <end position="185"/>
    </location>
</feature>
<sequence length="236" mass="26214">MTKGLIIHTGNILQLPDLKRKPGHTPADELYDALKIQLCKTFSNGDAEILAPLELSSLLVPEERNSQKITVKLFLSSPQPEFIKLALTAALNDLGSTCADLFLISWPAGISQEDGITLWNAMETVVDQELAYSLGISDVDTQAFVELHNFSRIKPEAIQINLESCCVVPPELVTFTRENNIQLLTHNDPQNILPAETLKTVVPSLQEVIWTVRYQTLLRCRGIIKNKGYVVSTYTA</sequence>
<evidence type="ECO:0000256" key="5">
    <source>
        <dbReference type="ARBA" id="ARBA00030406"/>
    </source>
</evidence>
<dbReference type="SUPFAM" id="SSF51430">
    <property type="entry name" value="NAD(P)-linked oxidoreductase"/>
    <property type="match status" value="1"/>
</dbReference>
<comment type="similarity">
    <text evidence="2">Belongs to the aldo/keto reductase family. Glutamate--cysteine ligase light chain subfamily.</text>
</comment>
<comment type="subunit">
    <text evidence="3">Heterodimer of a catalytic heavy chain and a regulatory light chain.</text>
</comment>
<dbReference type="EMBL" id="GDIQ01001279">
    <property type="protein sequence ID" value="JAN93458.1"/>
    <property type="molecule type" value="Transcribed_RNA"/>
</dbReference>
<dbReference type="GO" id="GO:0035226">
    <property type="term" value="F:glutamate-cysteine ligase catalytic subunit binding"/>
    <property type="evidence" value="ECO:0007669"/>
    <property type="project" value="InterPro"/>
</dbReference>
<dbReference type="Proteomes" id="UP000076858">
    <property type="component" value="Unassembled WGS sequence"/>
</dbReference>
<keyword evidence="12" id="KW-1185">Reference proteome</keyword>
<dbReference type="OrthoDB" id="5596051at2759"/>
<accession>A0A0P6JQ05</accession>
<dbReference type="Pfam" id="PF00248">
    <property type="entry name" value="Aldo_ket_red"/>
    <property type="match status" value="1"/>
</dbReference>
<dbReference type="Gene3D" id="3.20.20.100">
    <property type="entry name" value="NADP-dependent oxidoreductase domain"/>
    <property type="match status" value="1"/>
</dbReference>
<reference evidence="11 12" key="2">
    <citation type="submission" date="2016-03" db="EMBL/GenBank/DDBJ databases">
        <title>EvidentialGene: Evidence-directed Construction of Genes on Genomes.</title>
        <authorList>
            <person name="Gilbert D.G."/>
            <person name="Choi J.-H."/>
            <person name="Mockaitis K."/>
            <person name="Colbourne J."/>
            <person name="Pfrender M."/>
        </authorList>
    </citation>
    <scope>NUCLEOTIDE SEQUENCE [LARGE SCALE GENOMIC DNA]</scope>
    <source>
        <strain evidence="11 12">Xinb3</strain>
        <tissue evidence="11">Complete organism</tissue>
    </source>
</reference>
<evidence type="ECO:0000313" key="11">
    <source>
        <dbReference type="EMBL" id="KZS08063.1"/>
    </source>
</evidence>
<comment type="pathway">
    <text evidence="1">Sulfur metabolism; glutathione biosynthesis; glutathione from L-cysteine and L-glutamate: step 1/2.</text>
</comment>
<name>A0A0P6JQ05_9CRUS</name>
<keyword evidence="4" id="KW-0317">Glutathione biosynthesis</keyword>
<dbReference type="UniPathway" id="UPA00142">
    <property type="reaction ID" value="UER00209"/>
</dbReference>